<feature type="transmembrane region" description="Helical" evidence="7">
    <location>
        <begin position="365"/>
        <end position="385"/>
    </location>
</feature>
<dbReference type="CDD" id="cd17321">
    <property type="entry name" value="MFS_MMR_MDR_like"/>
    <property type="match status" value="1"/>
</dbReference>
<gene>
    <name evidence="9" type="ORF">SAMN06296429_105185</name>
</gene>
<dbReference type="Gene3D" id="1.20.1250.20">
    <property type="entry name" value="MFS general substrate transporter like domains"/>
    <property type="match status" value="1"/>
</dbReference>
<sequence length="468" mass="47228">MTSPGGVRMASPQGRLLLVMTILGSGMAGIDATIVGVALPQIGRSFDSPFATLQWVVTGYALTLAAFILLGGLLGDRLGRQRVFVLGVAWFTAASLACGLAPTAWTLVASRVVQGVGGALLTPASLALLQSMIVREDRARAIGAWAGLGGVAMAVGPFVGGWLVDVASWRWVFLINLPIAAVTLAIAARLPRPAPTDRSQQAPLDIIGAGLGVVALAGTTYALTAAGEGGLPPFAVVAAVVGVVAAVAFVAHEHRTAAPMLPLGIFRSRTFSTVTVVTFLVYGGMGVVFLLLVVQLQVVAGWSPLASGVAALPTTLLMMVGSSRAGALGERIGPRLPMSVGPIVMALGIVLLLRTGPTTDYVLDVLPGVVVFGLGLTLMVAPLTATALSSAPDEHAGLASGINNAVARAGGLLGVAAVPPLAGLTGRVVEDPAAFDAGFRTAMLACAVVIAGGGLLAGAALRDRTVER</sequence>
<feature type="transmembrane region" description="Helical" evidence="7">
    <location>
        <begin position="202"/>
        <end position="224"/>
    </location>
</feature>
<reference evidence="9 10" key="1">
    <citation type="submission" date="2017-04" db="EMBL/GenBank/DDBJ databases">
        <authorList>
            <person name="Afonso C.L."/>
            <person name="Miller P.J."/>
            <person name="Scott M.A."/>
            <person name="Spackman E."/>
            <person name="Goraichik I."/>
            <person name="Dimitrov K.M."/>
            <person name="Suarez D.L."/>
            <person name="Swayne D.E."/>
        </authorList>
    </citation>
    <scope>NUCLEOTIDE SEQUENCE [LARGE SCALE GENOMIC DNA]</scope>
    <source>
        <strain evidence="9 10">CGMCC 1.12511</strain>
    </source>
</reference>
<dbReference type="PANTHER" id="PTHR42718:SF42">
    <property type="entry name" value="EXPORT PROTEIN"/>
    <property type="match status" value="1"/>
</dbReference>
<feature type="transmembrane region" description="Helical" evidence="7">
    <location>
        <begin position="83"/>
        <end position="105"/>
    </location>
</feature>
<protein>
    <submittedName>
        <fullName evidence="9">Drug resistance transporter, EmrB/QacA subfamily</fullName>
    </submittedName>
</protein>
<name>A0A1W2AB52_9MICO</name>
<feature type="transmembrane region" description="Helical" evidence="7">
    <location>
        <begin position="299"/>
        <end position="320"/>
    </location>
</feature>
<dbReference type="PANTHER" id="PTHR42718">
    <property type="entry name" value="MAJOR FACILITATOR SUPERFAMILY MULTIDRUG TRANSPORTER MFSC"/>
    <property type="match status" value="1"/>
</dbReference>
<feature type="domain" description="Major facilitator superfamily (MFS) profile" evidence="8">
    <location>
        <begin position="17"/>
        <end position="465"/>
    </location>
</feature>
<dbReference type="InterPro" id="IPR004638">
    <property type="entry name" value="EmrB-like"/>
</dbReference>
<evidence type="ECO:0000256" key="1">
    <source>
        <dbReference type="ARBA" id="ARBA00004651"/>
    </source>
</evidence>
<dbReference type="PROSITE" id="PS50850">
    <property type="entry name" value="MFS"/>
    <property type="match status" value="1"/>
</dbReference>
<feature type="transmembrane region" description="Helical" evidence="7">
    <location>
        <begin position="141"/>
        <end position="163"/>
    </location>
</feature>
<accession>A0A1W2AB52</accession>
<evidence type="ECO:0000256" key="6">
    <source>
        <dbReference type="ARBA" id="ARBA00023136"/>
    </source>
</evidence>
<keyword evidence="4 7" id="KW-0812">Transmembrane</keyword>
<evidence type="ECO:0000256" key="2">
    <source>
        <dbReference type="ARBA" id="ARBA00022448"/>
    </source>
</evidence>
<dbReference type="Gene3D" id="1.20.1720.10">
    <property type="entry name" value="Multidrug resistance protein D"/>
    <property type="match status" value="1"/>
</dbReference>
<dbReference type="SUPFAM" id="SSF103473">
    <property type="entry name" value="MFS general substrate transporter"/>
    <property type="match status" value="1"/>
</dbReference>
<evidence type="ECO:0000259" key="8">
    <source>
        <dbReference type="PROSITE" id="PS50850"/>
    </source>
</evidence>
<dbReference type="Proteomes" id="UP000192634">
    <property type="component" value="Unassembled WGS sequence"/>
</dbReference>
<evidence type="ECO:0000313" key="9">
    <source>
        <dbReference type="EMBL" id="SMC57478.1"/>
    </source>
</evidence>
<comment type="subcellular location">
    <subcellularLocation>
        <location evidence="1">Cell membrane</location>
        <topology evidence="1">Multi-pass membrane protein</topology>
    </subcellularLocation>
</comment>
<dbReference type="GO" id="GO:0005886">
    <property type="term" value="C:plasma membrane"/>
    <property type="evidence" value="ECO:0007669"/>
    <property type="project" value="UniProtKB-SubCell"/>
</dbReference>
<evidence type="ECO:0000256" key="5">
    <source>
        <dbReference type="ARBA" id="ARBA00022989"/>
    </source>
</evidence>
<feature type="transmembrane region" description="Helical" evidence="7">
    <location>
        <begin position="442"/>
        <end position="461"/>
    </location>
</feature>
<organism evidence="9 10">
    <name type="scientific">Janibacter indicus</name>
    <dbReference type="NCBI Taxonomy" id="857417"/>
    <lineage>
        <taxon>Bacteria</taxon>
        <taxon>Bacillati</taxon>
        <taxon>Actinomycetota</taxon>
        <taxon>Actinomycetes</taxon>
        <taxon>Micrococcales</taxon>
        <taxon>Intrasporangiaceae</taxon>
        <taxon>Janibacter</taxon>
    </lineage>
</organism>
<keyword evidence="5 7" id="KW-1133">Transmembrane helix</keyword>
<evidence type="ECO:0000313" key="10">
    <source>
        <dbReference type="Proteomes" id="UP000192634"/>
    </source>
</evidence>
<dbReference type="InterPro" id="IPR011701">
    <property type="entry name" value="MFS"/>
</dbReference>
<dbReference type="GO" id="GO:0022857">
    <property type="term" value="F:transmembrane transporter activity"/>
    <property type="evidence" value="ECO:0007669"/>
    <property type="project" value="InterPro"/>
</dbReference>
<dbReference type="EMBL" id="FWXN01000005">
    <property type="protein sequence ID" value="SMC57478.1"/>
    <property type="molecule type" value="Genomic_DNA"/>
</dbReference>
<feature type="transmembrane region" description="Helical" evidence="7">
    <location>
        <begin position="111"/>
        <end position="129"/>
    </location>
</feature>
<dbReference type="AlphaFoldDB" id="A0A1W2AB52"/>
<dbReference type="InterPro" id="IPR020846">
    <property type="entry name" value="MFS_dom"/>
</dbReference>
<feature type="transmembrane region" description="Helical" evidence="7">
    <location>
        <begin position="405"/>
        <end position="422"/>
    </location>
</feature>
<feature type="transmembrane region" description="Helical" evidence="7">
    <location>
        <begin position="230"/>
        <end position="251"/>
    </location>
</feature>
<feature type="transmembrane region" description="Helical" evidence="7">
    <location>
        <begin position="271"/>
        <end position="293"/>
    </location>
</feature>
<evidence type="ECO:0000256" key="4">
    <source>
        <dbReference type="ARBA" id="ARBA00022692"/>
    </source>
</evidence>
<dbReference type="NCBIfam" id="TIGR00711">
    <property type="entry name" value="efflux_EmrB"/>
    <property type="match status" value="1"/>
</dbReference>
<evidence type="ECO:0000256" key="3">
    <source>
        <dbReference type="ARBA" id="ARBA00022475"/>
    </source>
</evidence>
<keyword evidence="2" id="KW-0813">Transport</keyword>
<proteinExistence type="predicted"/>
<dbReference type="Pfam" id="PF07690">
    <property type="entry name" value="MFS_1"/>
    <property type="match status" value="1"/>
</dbReference>
<dbReference type="OrthoDB" id="7375466at2"/>
<feature type="transmembrane region" description="Helical" evidence="7">
    <location>
        <begin position="16"/>
        <end position="39"/>
    </location>
</feature>
<feature type="transmembrane region" description="Helical" evidence="7">
    <location>
        <begin position="169"/>
        <end position="190"/>
    </location>
</feature>
<keyword evidence="3" id="KW-1003">Cell membrane</keyword>
<dbReference type="RefSeq" id="WP_084450610.1">
    <property type="nucleotide sequence ID" value="NZ_FWXN01000005.1"/>
</dbReference>
<dbReference type="InterPro" id="IPR036259">
    <property type="entry name" value="MFS_trans_sf"/>
</dbReference>
<keyword evidence="6 7" id="KW-0472">Membrane</keyword>
<evidence type="ECO:0000256" key="7">
    <source>
        <dbReference type="SAM" id="Phobius"/>
    </source>
</evidence>
<feature type="transmembrane region" description="Helical" evidence="7">
    <location>
        <begin position="51"/>
        <end position="71"/>
    </location>
</feature>
<feature type="transmembrane region" description="Helical" evidence="7">
    <location>
        <begin position="332"/>
        <end position="353"/>
    </location>
</feature>